<protein>
    <submittedName>
        <fullName evidence="1">6257_t:CDS:1</fullName>
    </submittedName>
</protein>
<sequence>TILQQSGSTSFNEILTFNNDEAVRTEEVITRNQNHKIWNLRFDRVLNDDISRDT</sequence>
<name>A0ACA9RN44_9GLOM</name>
<keyword evidence="2" id="KW-1185">Reference proteome</keyword>
<gene>
    <name evidence="1" type="ORF">RPERSI_LOCUS21026</name>
</gene>
<evidence type="ECO:0000313" key="1">
    <source>
        <dbReference type="EMBL" id="CAG8800992.1"/>
    </source>
</evidence>
<accession>A0ACA9RN44</accession>
<evidence type="ECO:0000313" key="2">
    <source>
        <dbReference type="Proteomes" id="UP000789920"/>
    </source>
</evidence>
<dbReference type="Proteomes" id="UP000789920">
    <property type="component" value="Unassembled WGS sequence"/>
</dbReference>
<feature type="non-terminal residue" evidence="1">
    <location>
        <position position="1"/>
    </location>
</feature>
<proteinExistence type="predicted"/>
<dbReference type="EMBL" id="CAJVQC010060638">
    <property type="protein sequence ID" value="CAG8800992.1"/>
    <property type="molecule type" value="Genomic_DNA"/>
</dbReference>
<feature type="non-terminal residue" evidence="1">
    <location>
        <position position="54"/>
    </location>
</feature>
<organism evidence="1 2">
    <name type="scientific">Racocetra persica</name>
    <dbReference type="NCBI Taxonomy" id="160502"/>
    <lineage>
        <taxon>Eukaryota</taxon>
        <taxon>Fungi</taxon>
        <taxon>Fungi incertae sedis</taxon>
        <taxon>Mucoromycota</taxon>
        <taxon>Glomeromycotina</taxon>
        <taxon>Glomeromycetes</taxon>
        <taxon>Diversisporales</taxon>
        <taxon>Gigasporaceae</taxon>
        <taxon>Racocetra</taxon>
    </lineage>
</organism>
<comment type="caution">
    <text evidence="1">The sequence shown here is derived from an EMBL/GenBank/DDBJ whole genome shotgun (WGS) entry which is preliminary data.</text>
</comment>
<reference evidence="1" key="1">
    <citation type="submission" date="2021-06" db="EMBL/GenBank/DDBJ databases">
        <authorList>
            <person name="Kallberg Y."/>
            <person name="Tangrot J."/>
            <person name="Rosling A."/>
        </authorList>
    </citation>
    <scope>NUCLEOTIDE SEQUENCE</scope>
    <source>
        <strain evidence="1">MA461A</strain>
    </source>
</reference>